<reference evidence="1 3" key="1">
    <citation type="submission" date="2017-12" db="EMBL/GenBank/DDBJ databases">
        <title>Population genomics insights into the ecological differentiation and adaptive evolution in streptomycetes.</title>
        <authorList>
            <person name="Li Y."/>
            <person name="Huang Y."/>
        </authorList>
    </citation>
    <scope>NUCLEOTIDE SEQUENCE [LARGE SCALE GENOMIC DNA]</scope>
    <source>
        <strain evidence="1 3">NBRC 100770</strain>
    </source>
</reference>
<sequence>MATQILTLVGVLIGALTSYFATASVERAKFRREMTTRWDERKLETYIEYVTCIKEISRAARDAGRARDEGRDPAEALWAMEASENKRSVLFETFVLLSHDAAATAAHAVNRRTWELLRAAREPGNGTAQLDIPLVEALNGLHEAARSDLAIGRAGRAR</sequence>
<evidence type="ECO:0008006" key="5">
    <source>
        <dbReference type="Google" id="ProtNLM"/>
    </source>
</evidence>
<dbReference type="RefSeq" id="WP_026282452.1">
    <property type="nucleotide sequence ID" value="NZ_CP079112.1"/>
</dbReference>
<dbReference type="EMBL" id="PKLL01000012">
    <property type="protein sequence ID" value="RZE24563.1"/>
    <property type="molecule type" value="Genomic_DNA"/>
</dbReference>
<evidence type="ECO:0000313" key="2">
    <source>
        <dbReference type="EMBL" id="TWV25069.1"/>
    </source>
</evidence>
<dbReference type="GeneID" id="97267889"/>
<reference evidence="4" key="2">
    <citation type="journal article" date="2019" name="Microbiol. Resour. Announc.">
        <title>Draft Genomic Sequences of Streptomyces misionensis and Streptomyces albidoflavus, bacteria applied for phytopathogen biocontrol.</title>
        <authorList>
            <person name="Pylro V."/>
            <person name="Dias A."/>
            <person name="Andreote F."/>
            <person name="Varani A."/>
            <person name="Andreote C."/>
            <person name="Bernardo E."/>
            <person name="Martins T."/>
        </authorList>
    </citation>
    <scope>NUCLEOTIDE SEQUENCE [LARGE SCALE GENOMIC DNA]</scope>
    <source>
        <strain evidence="4">77</strain>
    </source>
</reference>
<protein>
    <recommendedName>
        <fullName evidence="5">Secreted protein</fullName>
    </recommendedName>
</protein>
<evidence type="ECO:0000313" key="1">
    <source>
        <dbReference type="EMBL" id="RZE24563.1"/>
    </source>
</evidence>
<evidence type="ECO:0000313" key="3">
    <source>
        <dbReference type="Proteomes" id="UP000292693"/>
    </source>
</evidence>
<accession>A0A8G1ZTV1</accession>
<dbReference type="Proteomes" id="UP000292693">
    <property type="component" value="Unassembled WGS sequence"/>
</dbReference>
<evidence type="ECO:0000313" key="4">
    <source>
        <dbReference type="Proteomes" id="UP000318052"/>
    </source>
</evidence>
<reference evidence="2" key="3">
    <citation type="submission" date="2019-07" db="EMBL/GenBank/DDBJ databases">
        <authorList>
            <person name="Pylro V."/>
            <person name="Dias A."/>
            <person name="Andreote F."/>
            <person name="Varani A."/>
            <person name="Andreote C."/>
            <person name="Bernardo E."/>
            <person name="Martins T."/>
        </authorList>
    </citation>
    <scope>NUCLEOTIDE SEQUENCE</scope>
    <source>
        <strain evidence="2">77</strain>
    </source>
</reference>
<organism evidence="1 3">
    <name type="scientific">Streptomyces albidoflavus</name>
    <dbReference type="NCBI Taxonomy" id="1886"/>
    <lineage>
        <taxon>Bacteria</taxon>
        <taxon>Bacillati</taxon>
        <taxon>Actinomycetota</taxon>
        <taxon>Actinomycetes</taxon>
        <taxon>Kitasatosporales</taxon>
        <taxon>Streptomycetaceae</taxon>
        <taxon>Streptomyces</taxon>
        <taxon>Streptomyces albidoflavus group</taxon>
    </lineage>
</organism>
<dbReference type="Proteomes" id="UP000318052">
    <property type="component" value="Unassembled WGS sequence"/>
</dbReference>
<proteinExistence type="predicted"/>
<name>A0A8G1ZTV1_9ACTN</name>
<gene>
    <name evidence="1" type="ORF">C0Q92_11515</name>
    <name evidence="2" type="ORF">FRZ02_13925</name>
</gene>
<keyword evidence="4" id="KW-1185">Reference proteome</keyword>
<comment type="caution">
    <text evidence="1">The sequence shown here is derived from an EMBL/GenBank/DDBJ whole genome shotgun (WGS) entry which is preliminary data.</text>
</comment>
<dbReference type="AlphaFoldDB" id="A0A8G1ZTV1"/>
<dbReference type="EMBL" id="VOGX01000019">
    <property type="protein sequence ID" value="TWV25069.1"/>
    <property type="molecule type" value="Genomic_DNA"/>
</dbReference>